<feature type="compositionally biased region" description="Basic and acidic residues" evidence="1">
    <location>
        <begin position="190"/>
        <end position="213"/>
    </location>
</feature>
<feature type="compositionally biased region" description="Polar residues" evidence="1">
    <location>
        <begin position="280"/>
        <end position="295"/>
    </location>
</feature>
<feature type="compositionally biased region" description="Low complexity" evidence="1">
    <location>
        <begin position="221"/>
        <end position="250"/>
    </location>
</feature>
<feature type="compositionally biased region" description="Polar residues" evidence="1">
    <location>
        <begin position="341"/>
        <end position="358"/>
    </location>
</feature>
<reference evidence="3" key="1">
    <citation type="submission" date="2020-01" db="EMBL/GenBank/DDBJ databases">
        <authorList>
            <person name="Mishra B."/>
        </authorList>
    </citation>
    <scope>NUCLEOTIDE SEQUENCE [LARGE SCALE GENOMIC DNA]</scope>
</reference>
<dbReference type="InterPro" id="IPR025558">
    <property type="entry name" value="DUF4283"/>
</dbReference>
<evidence type="ECO:0000313" key="3">
    <source>
        <dbReference type="EMBL" id="CAA7035948.1"/>
    </source>
</evidence>
<dbReference type="Proteomes" id="UP000467841">
    <property type="component" value="Unassembled WGS sequence"/>
</dbReference>
<evidence type="ECO:0000256" key="1">
    <source>
        <dbReference type="SAM" id="MobiDB-lite"/>
    </source>
</evidence>
<dbReference type="OrthoDB" id="10528473at2759"/>
<sequence length="558" mass="63947">MVKRFSYAEKGKRIATSEDLLPPRLRIRAPPMDNADLIRKNALTLIGRLTNPQEQRMRTMIPYFANKWELRGNVTGSDLGDGCFQFRFDYENDLKKVLENRPYQGIPLHYWKQELLSDIGRKIGSLISYELTATAAKIKVEMDGLRSITKEAVVEFEGGFEALTPTLSNNRRTPALLESKPPQTPFFNRPQEETTQRHQVDLGSEKTKDDRYSQRRPPRSRNPSSPRHITTQRKSTPRNSPNRPNLSPYSQRNRDHQLARGHRDHSRRLPRPETEEIRSKSTARSSPQDTRNNNQAHRHSPPYQVWREKNRQQTEVSGDNFHTSRQRQTPLGRNLARDDFSTPSQRTQVPTSSPQRLQTPEEIRQDLQDVTIRYINCGNEAESAARRQRALESDNNGLLEETVNYLYNAPSNHVHQEPSAALTNCPPTSLPERIPNPPMEEPEREDRIGSAERGLTLNQPKKPRGRPPTKGPGKNQKQSSAGPSRRKTKNQMKSPLLRISPFSRLIQNRARAVPQNRDPEQSREESMRQVEGLPPRKRNVPAKLKEGSGFHAPANPLP</sequence>
<dbReference type="Pfam" id="PF14111">
    <property type="entry name" value="DUF4283"/>
    <property type="match status" value="1"/>
</dbReference>
<feature type="compositionally biased region" description="Basic residues" evidence="1">
    <location>
        <begin position="259"/>
        <end position="269"/>
    </location>
</feature>
<organism evidence="3 4">
    <name type="scientific">Microthlaspi erraticum</name>
    <dbReference type="NCBI Taxonomy" id="1685480"/>
    <lineage>
        <taxon>Eukaryota</taxon>
        <taxon>Viridiplantae</taxon>
        <taxon>Streptophyta</taxon>
        <taxon>Embryophyta</taxon>
        <taxon>Tracheophyta</taxon>
        <taxon>Spermatophyta</taxon>
        <taxon>Magnoliopsida</taxon>
        <taxon>eudicotyledons</taxon>
        <taxon>Gunneridae</taxon>
        <taxon>Pentapetalae</taxon>
        <taxon>rosids</taxon>
        <taxon>malvids</taxon>
        <taxon>Brassicales</taxon>
        <taxon>Brassicaceae</taxon>
        <taxon>Coluteocarpeae</taxon>
        <taxon>Microthlaspi</taxon>
    </lineage>
</organism>
<name>A0A6D2JAB1_9BRAS</name>
<gene>
    <name evidence="3" type="ORF">MERR_LOCUS23183</name>
</gene>
<feature type="region of interest" description="Disordered" evidence="1">
    <location>
        <begin position="164"/>
        <end position="358"/>
    </location>
</feature>
<dbReference type="EMBL" id="CACVBM020001162">
    <property type="protein sequence ID" value="CAA7035948.1"/>
    <property type="molecule type" value="Genomic_DNA"/>
</dbReference>
<feature type="compositionally biased region" description="Polar residues" evidence="1">
    <location>
        <begin position="313"/>
        <end position="331"/>
    </location>
</feature>
<protein>
    <recommendedName>
        <fullName evidence="2">DUF4283 domain-containing protein</fullName>
    </recommendedName>
</protein>
<feature type="compositionally biased region" description="Basic and acidic residues" evidence="1">
    <location>
        <begin position="517"/>
        <end position="528"/>
    </location>
</feature>
<evidence type="ECO:0000259" key="2">
    <source>
        <dbReference type="Pfam" id="PF14111"/>
    </source>
</evidence>
<feature type="compositionally biased region" description="Basic and acidic residues" evidence="1">
    <location>
        <begin position="270"/>
        <end position="279"/>
    </location>
</feature>
<feature type="domain" description="DUF4283" evidence="2">
    <location>
        <begin position="41"/>
        <end position="103"/>
    </location>
</feature>
<evidence type="ECO:0000313" key="4">
    <source>
        <dbReference type="Proteomes" id="UP000467841"/>
    </source>
</evidence>
<keyword evidence="4" id="KW-1185">Reference proteome</keyword>
<accession>A0A6D2JAB1</accession>
<feature type="region of interest" description="Disordered" evidence="1">
    <location>
        <begin position="414"/>
        <end position="558"/>
    </location>
</feature>
<comment type="caution">
    <text evidence="3">The sequence shown here is derived from an EMBL/GenBank/DDBJ whole genome shotgun (WGS) entry which is preliminary data.</text>
</comment>
<proteinExistence type="predicted"/>
<dbReference type="AlphaFoldDB" id="A0A6D2JAB1"/>